<gene>
    <name evidence="1" type="ORF">Pint_02972</name>
</gene>
<organism evidence="1 2">
    <name type="scientific">Pistacia integerrima</name>
    <dbReference type="NCBI Taxonomy" id="434235"/>
    <lineage>
        <taxon>Eukaryota</taxon>
        <taxon>Viridiplantae</taxon>
        <taxon>Streptophyta</taxon>
        <taxon>Embryophyta</taxon>
        <taxon>Tracheophyta</taxon>
        <taxon>Spermatophyta</taxon>
        <taxon>Magnoliopsida</taxon>
        <taxon>eudicotyledons</taxon>
        <taxon>Gunneridae</taxon>
        <taxon>Pentapetalae</taxon>
        <taxon>rosids</taxon>
        <taxon>malvids</taxon>
        <taxon>Sapindales</taxon>
        <taxon>Anacardiaceae</taxon>
        <taxon>Pistacia</taxon>
    </lineage>
</organism>
<comment type="caution">
    <text evidence="1">The sequence shown here is derived from an EMBL/GenBank/DDBJ whole genome shotgun (WGS) entry which is preliminary data.</text>
</comment>
<proteinExistence type="predicted"/>
<evidence type="ECO:0000313" key="1">
    <source>
        <dbReference type="EMBL" id="KAJ0052155.1"/>
    </source>
</evidence>
<dbReference type="EMBL" id="CM047736">
    <property type="protein sequence ID" value="KAJ0052155.1"/>
    <property type="molecule type" value="Genomic_DNA"/>
</dbReference>
<sequence>MNEMRYNIKISMAESKKEDYSTININSLQCSFENIMRYNFSVSPNCCIFRTPTILYRHNEAAYKPNAFSFGPLHHGKQLEFTQKIKWDYLQGLLGRSTCPEKLYSELVQTISSVEAEARNCYAESIGLTTEKFVEILLLDGCFISELFRKDAKEELRDPNDPIFTIACLQEYLNHDLILLENQIPWLVLERLFTLTKLSPNESLIKLTLDFFGNLFSSKKPSVTENHFQERKIEIKHILDLLRHSLLLPLSPDKLKQKDGGWEPLPCATKLKQAGIKFEKEMRDTILDINFRNGVLKIPPLLIQETTETMLRNLISFEQSYPNYAPIITSFAKLMDDLVDTENDVEILAENDSIDNWLKSQDAKQFFNKLYHDTFVKQFFYHDICHQMNKHRKRWWPRLRFFYLHNFTTPLALVSQVVGAILLILTFLQTLYSILGVVGDKKS</sequence>
<reference evidence="2" key="1">
    <citation type="journal article" date="2023" name="G3 (Bethesda)">
        <title>Genome assembly and association tests identify interacting loci associated with vigor, precocity, and sex in interspecific pistachio rootstocks.</title>
        <authorList>
            <person name="Palmer W."/>
            <person name="Jacygrad E."/>
            <person name="Sagayaradj S."/>
            <person name="Cavanaugh K."/>
            <person name="Han R."/>
            <person name="Bertier L."/>
            <person name="Beede B."/>
            <person name="Kafkas S."/>
            <person name="Golino D."/>
            <person name="Preece J."/>
            <person name="Michelmore R."/>
        </authorList>
    </citation>
    <scope>NUCLEOTIDE SEQUENCE [LARGE SCALE GENOMIC DNA]</scope>
</reference>
<evidence type="ECO:0000313" key="2">
    <source>
        <dbReference type="Proteomes" id="UP001163603"/>
    </source>
</evidence>
<protein>
    <submittedName>
        <fullName evidence="1">Uncharacterized protein</fullName>
    </submittedName>
</protein>
<name>A0ACC0ZGC7_9ROSI</name>
<accession>A0ACC0ZGC7</accession>
<keyword evidence="2" id="KW-1185">Reference proteome</keyword>
<dbReference type="Proteomes" id="UP001163603">
    <property type="component" value="Chromosome 1"/>
</dbReference>